<dbReference type="InterPro" id="IPR000577">
    <property type="entry name" value="Carb_kinase_FGGY"/>
</dbReference>
<dbReference type="SUPFAM" id="SSF53067">
    <property type="entry name" value="Actin-like ATPase domain"/>
    <property type="match status" value="2"/>
</dbReference>
<comment type="similarity">
    <text evidence="1">Belongs to the FGGY kinase family.</text>
</comment>
<dbReference type="Proteomes" id="UP000636891">
    <property type="component" value="Unassembled WGS sequence"/>
</dbReference>
<evidence type="ECO:0000313" key="7">
    <source>
        <dbReference type="Proteomes" id="UP000636891"/>
    </source>
</evidence>
<dbReference type="PIRSF" id="PIRSF000538">
    <property type="entry name" value="GlpK"/>
    <property type="match status" value="1"/>
</dbReference>
<dbReference type="RefSeq" id="WP_055205157.1">
    <property type="nucleotide sequence ID" value="NZ_JACOOK010000003.1"/>
</dbReference>
<dbReference type="PANTHER" id="PTHR43095">
    <property type="entry name" value="SUGAR KINASE"/>
    <property type="match status" value="1"/>
</dbReference>
<evidence type="ECO:0000259" key="4">
    <source>
        <dbReference type="Pfam" id="PF00370"/>
    </source>
</evidence>
<dbReference type="Pfam" id="PF00370">
    <property type="entry name" value="FGGY_N"/>
    <property type="match status" value="1"/>
</dbReference>
<dbReference type="Pfam" id="PF02782">
    <property type="entry name" value="FGGY_C"/>
    <property type="match status" value="1"/>
</dbReference>
<dbReference type="EMBL" id="JACOOK010000003">
    <property type="protein sequence ID" value="MBC5616982.1"/>
    <property type="molecule type" value="Genomic_DNA"/>
</dbReference>
<feature type="domain" description="Carbohydrate kinase FGGY N-terminal" evidence="4">
    <location>
        <begin position="4"/>
        <end position="246"/>
    </location>
</feature>
<sequence length="501" mass="54395">MKTLGIDVGSSSVKVSLLDVATGECAGAVTLPSAEMPIDAPQPGWAEQDPRMWWNYVREGVRTLVARAGGAGAVKAIGITYQMHGLVCLDEAGEPLRKSIIWCDSRAVEIGDRAFDALGHDRCLERLLNSPGNFTASKLAWVRENEPEVFAGVHRFMLPGDYVLYRLTGEMSTTRSGLSEQILWDFTENKPAGFVAGYYGIDPRTIPQAHPSIGIQARVDAAAAADLGLEAGTPVSYRAGDQPNNAFSLNVLDPGEVAATGGTSGVVYGVTDVPRPDRFSRVNTFLHVNHEPRRPRYGVLLCINGTGILNAWVKKTTVPDMSYPEVNRRCAEIPVGSEGVLMLPFGNGAERMLGNRYTGAEAIGLDLNRHDRFHLLRAAQEGIAFAFRYGMDVMRETGLRLRVIRAGYANLFLSPVFRQTLATLCGADIELYNTDGALGAARGAALGAGLYASREETFASLRKIDEVRPDPADRDVLERGYARWKAELENRLGRASHGTSV</sequence>
<dbReference type="GO" id="GO:0016301">
    <property type="term" value="F:kinase activity"/>
    <property type="evidence" value="ECO:0007669"/>
    <property type="project" value="UniProtKB-KW"/>
</dbReference>
<evidence type="ECO:0000256" key="1">
    <source>
        <dbReference type="ARBA" id="ARBA00009156"/>
    </source>
</evidence>
<feature type="domain" description="Carbohydrate kinase FGGY C-terminal" evidence="5">
    <location>
        <begin position="258"/>
        <end position="445"/>
    </location>
</feature>
<dbReference type="Gene3D" id="3.30.420.40">
    <property type="match status" value="2"/>
</dbReference>
<keyword evidence="2" id="KW-0808">Transferase</keyword>
<dbReference type="PANTHER" id="PTHR43095:SF5">
    <property type="entry name" value="XYLULOSE KINASE"/>
    <property type="match status" value="1"/>
</dbReference>
<protein>
    <submittedName>
        <fullName evidence="6">Carbohydrate kinase</fullName>
    </submittedName>
</protein>
<accession>A0ABR7CMT6</accession>
<name>A0ABR7CMT6_9BACT</name>
<keyword evidence="7" id="KW-1185">Reference proteome</keyword>
<comment type="caution">
    <text evidence="6">The sequence shown here is derived from an EMBL/GenBank/DDBJ whole genome shotgun (WGS) entry which is preliminary data.</text>
</comment>
<dbReference type="InterPro" id="IPR018484">
    <property type="entry name" value="FGGY_N"/>
</dbReference>
<evidence type="ECO:0000256" key="3">
    <source>
        <dbReference type="ARBA" id="ARBA00022777"/>
    </source>
</evidence>
<dbReference type="CDD" id="cd07809">
    <property type="entry name" value="ASKHA_NBD_FGGY_BaXK-like"/>
    <property type="match status" value="1"/>
</dbReference>
<organism evidence="6 7">
    <name type="scientific">Alistipes hominis</name>
    <dbReference type="NCBI Taxonomy" id="2763015"/>
    <lineage>
        <taxon>Bacteria</taxon>
        <taxon>Pseudomonadati</taxon>
        <taxon>Bacteroidota</taxon>
        <taxon>Bacteroidia</taxon>
        <taxon>Bacteroidales</taxon>
        <taxon>Rikenellaceae</taxon>
        <taxon>Alistipes</taxon>
    </lineage>
</organism>
<dbReference type="InterPro" id="IPR018485">
    <property type="entry name" value="FGGY_C"/>
</dbReference>
<evidence type="ECO:0000259" key="5">
    <source>
        <dbReference type="Pfam" id="PF02782"/>
    </source>
</evidence>
<dbReference type="InterPro" id="IPR050406">
    <property type="entry name" value="FGGY_Carb_Kinase"/>
</dbReference>
<dbReference type="InterPro" id="IPR043129">
    <property type="entry name" value="ATPase_NBD"/>
</dbReference>
<evidence type="ECO:0000313" key="6">
    <source>
        <dbReference type="EMBL" id="MBC5616982.1"/>
    </source>
</evidence>
<keyword evidence="3 6" id="KW-0418">Kinase</keyword>
<proteinExistence type="inferred from homology"/>
<evidence type="ECO:0000256" key="2">
    <source>
        <dbReference type="ARBA" id="ARBA00022679"/>
    </source>
</evidence>
<reference evidence="6 7" key="1">
    <citation type="submission" date="2020-08" db="EMBL/GenBank/DDBJ databases">
        <title>Genome public.</title>
        <authorList>
            <person name="Liu C."/>
            <person name="Sun Q."/>
        </authorList>
    </citation>
    <scope>NUCLEOTIDE SEQUENCE [LARGE SCALE GENOMIC DNA]</scope>
    <source>
        <strain evidence="6 7">New-7</strain>
    </source>
</reference>
<gene>
    <name evidence="6" type="ORF">H8S08_08130</name>
</gene>